<dbReference type="EMBL" id="UINC01032380">
    <property type="protein sequence ID" value="SVB19941.1"/>
    <property type="molecule type" value="Genomic_DNA"/>
</dbReference>
<name>A0A382C2H0_9ZZZZ</name>
<feature type="non-terminal residue" evidence="2">
    <location>
        <position position="672"/>
    </location>
</feature>
<dbReference type="PANTHER" id="PTHR36842:SF1">
    <property type="entry name" value="PROTEIN TOLB"/>
    <property type="match status" value="1"/>
</dbReference>
<evidence type="ECO:0008006" key="3">
    <source>
        <dbReference type="Google" id="ProtNLM"/>
    </source>
</evidence>
<accession>A0A382C2H0</accession>
<dbReference type="AlphaFoldDB" id="A0A382C2H0"/>
<protein>
    <recommendedName>
        <fullName evidence="3">Bacterial surface antigen (D15) domain-containing protein</fullName>
    </recommendedName>
</protein>
<dbReference type="InterPro" id="IPR011659">
    <property type="entry name" value="WD40"/>
</dbReference>
<sequence>PADMPEGVAAFAEPLRNRMVLPIDEPPDELYRLITHELVHIFEFDIIPRGVLRSDVPLWVDEGLADHLAGVWNPLDLMMVRDAAVSDIVPKMTEPDEFFGFSSPRLPYNLGHAAFEFIEAREGKEGIRQFLLALRTNVIGGGSDAYQEGLGLSAEEFDIEFSRYIRERFQPFRDRERAEDYGTDLAPDPMRSEFMAAYSVEPAPSGELLAAVATNRKDRELDIILISVQDGSVVRNLTPGFSQNDGYDYISIPGARWNTVPWMSWSPAGDQLAYFVRKGKRKTLIIRDVVSRRIEQRLDMTTVDEPESPDISPNGRHVAFSALQNATGDIYTIDLVTNEVRNVTNDNFADYAPTFSLDGRSLVYLARVNGNNKLFRVDLETGEKLQLTFGAHDETAAQFIDRDKIVFSSTAVDPLQPIDPDVARDGNIFNLWTLTLSTGALEQYTDALSGNVSPVVLETIDGQEVAFVSYNKGNYGIYTTKVEEPLYMVETSDFGAPGLVMDFQAPLSHTLIRDNSRDKGRFEKMVLEGRPPVNLGVTNSGDLYGGSSLTLTDILGEQQFNVYAASISEYRTMAMSYVNLARRLQWGTQLFSQTQFFFGTPTGLSYGLFNRDDAIATTRMQGGTIFGIYPFSKFRRLELSAGVANFQEQFGSPQLQAASNQVQADRFGTTIF</sequence>
<comment type="similarity">
    <text evidence="1">Belongs to the TolB family.</text>
</comment>
<reference evidence="2" key="1">
    <citation type="submission" date="2018-05" db="EMBL/GenBank/DDBJ databases">
        <authorList>
            <person name="Lanie J.A."/>
            <person name="Ng W.-L."/>
            <person name="Kazmierczak K.M."/>
            <person name="Andrzejewski T.M."/>
            <person name="Davidsen T.M."/>
            <person name="Wayne K.J."/>
            <person name="Tettelin H."/>
            <person name="Glass J.I."/>
            <person name="Rusch D."/>
            <person name="Podicherti R."/>
            <person name="Tsui H.-C.T."/>
            <person name="Winkler M.E."/>
        </authorList>
    </citation>
    <scope>NUCLEOTIDE SEQUENCE</scope>
</reference>
<evidence type="ECO:0000313" key="2">
    <source>
        <dbReference type="EMBL" id="SVB19941.1"/>
    </source>
</evidence>
<evidence type="ECO:0000256" key="1">
    <source>
        <dbReference type="ARBA" id="ARBA00009820"/>
    </source>
</evidence>
<organism evidence="2">
    <name type="scientific">marine metagenome</name>
    <dbReference type="NCBI Taxonomy" id="408172"/>
    <lineage>
        <taxon>unclassified sequences</taxon>
        <taxon>metagenomes</taxon>
        <taxon>ecological metagenomes</taxon>
    </lineage>
</organism>
<dbReference type="PANTHER" id="PTHR36842">
    <property type="entry name" value="PROTEIN TOLB HOMOLOG"/>
    <property type="match status" value="1"/>
</dbReference>
<dbReference type="Gene3D" id="2.120.10.30">
    <property type="entry name" value="TolB, C-terminal domain"/>
    <property type="match status" value="1"/>
</dbReference>
<dbReference type="Pfam" id="PF07676">
    <property type="entry name" value="PD40"/>
    <property type="match status" value="1"/>
</dbReference>
<proteinExistence type="inferred from homology"/>
<feature type="non-terminal residue" evidence="2">
    <location>
        <position position="1"/>
    </location>
</feature>
<dbReference type="InterPro" id="IPR011042">
    <property type="entry name" value="6-blade_b-propeller_TolB-like"/>
</dbReference>
<gene>
    <name evidence="2" type="ORF">METZ01_LOCUS172795</name>
</gene>
<dbReference type="SUPFAM" id="SSF82171">
    <property type="entry name" value="DPP6 N-terminal domain-like"/>
    <property type="match status" value="1"/>
</dbReference>